<protein>
    <submittedName>
        <fullName evidence="4">Transmembrane protein</fullName>
    </submittedName>
</protein>
<evidence type="ECO:0000256" key="1">
    <source>
        <dbReference type="SAM" id="Phobius"/>
    </source>
</evidence>
<evidence type="ECO:0000313" key="4">
    <source>
        <dbReference type="WBParaSite" id="MCOS_0000648001-mRNA-1"/>
    </source>
</evidence>
<reference evidence="2 3" key="2">
    <citation type="submission" date="2018-10" db="EMBL/GenBank/DDBJ databases">
        <authorList>
            <consortium name="Pathogen Informatics"/>
        </authorList>
    </citation>
    <scope>NUCLEOTIDE SEQUENCE [LARGE SCALE GENOMIC DNA]</scope>
</reference>
<keyword evidence="1" id="KW-1133">Transmembrane helix</keyword>
<keyword evidence="3" id="KW-1185">Reference proteome</keyword>
<organism evidence="4">
    <name type="scientific">Mesocestoides corti</name>
    <name type="common">Flatworm</name>
    <dbReference type="NCBI Taxonomy" id="53468"/>
    <lineage>
        <taxon>Eukaryota</taxon>
        <taxon>Metazoa</taxon>
        <taxon>Spiralia</taxon>
        <taxon>Lophotrochozoa</taxon>
        <taxon>Platyhelminthes</taxon>
        <taxon>Cestoda</taxon>
        <taxon>Eucestoda</taxon>
        <taxon>Cyclophyllidea</taxon>
        <taxon>Mesocestoididae</taxon>
        <taxon>Mesocestoides</taxon>
    </lineage>
</organism>
<evidence type="ECO:0000313" key="3">
    <source>
        <dbReference type="Proteomes" id="UP000267029"/>
    </source>
</evidence>
<feature type="transmembrane region" description="Helical" evidence="1">
    <location>
        <begin position="20"/>
        <end position="38"/>
    </location>
</feature>
<accession>A0A158QUM6</accession>
<dbReference type="WBParaSite" id="MCOS_0000648001-mRNA-1">
    <property type="protein sequence ID" value="MCOS_0000648001-mRNA-1"/>
    <property type="gene ID" value="MCOS_0000648001"/>
</dbReference>
<sequence>MFALINLPLICQFAANSTTFLYLIVITIVLTPFDFNFIEHGASLPFLSPLVVRFPSSDAHIRLPLTTQRHPLADFRLASLSLQNIPSLNKRNISLESWNSVVLEAKDLFVSLRIRTYQQALYPVTVAPTPTSHQNEVERPRLPSLLPNFSLCCHRRTVAIGGIRFLPTLIPLPLSPSFLWPTRALFRSDKNLTYFVLFFLPLLLLPFPHQGSLIETYQSPTTIPSRIMHRSESQVVNVTLIRGAPGGLQRSSCLKICTHCAPTRSPFICSPFLAGEENSHASSFVAPCTLATSAEFRTNVCVCARACARVLTPCLLLLLIFSSHLPSFSFQKVESRLPSIPFDRRTSWLEGHTRNPLNQVIHYHPESRYVLPYVCICFRVVYGCWDARGRSTLPPSERKSVGND</sequence>
<gene>
    <name evidence="2" type="ORF">MCOS_LOCUS6481</name>
</gene>
<dbReference type="AlphaFoldDB" id="A0A158QUM6"/>
<dbReference type="EMBL" id="UXSR01005264">
    <property type="protein sequence ID" value="VDD80478.1"/>
    <property type="molecule type" value="Genomic_DNA"/>
</dbReference>
<dbReference type="Proteomes" id="UP000267029">
    <property type="component" value="Unassembled WGS sequence"/>
</dbReference>
<name>A0A158QUM6_MESCO</name>
<evidence type="ECO:0000313" key="2">
    <source>
        <dbReference type="EMBL" id="VDD80478.1"/>
    </source>
</evidence>
<proteinExistence type="predicted"/>
<reference evidence="4" key="1">
    <citation type="submission" date="2016-04" db="UniProtKB">
        <authorList>
            <consortium name="WormBaseParasite"/>
        </authorList>
    </citation>
    <scope>IDENTIFICATION</scope>
</reference>
<keyword evidence="1" id="KW-0472">Membrane</keyword>
<keyword evidence="1" id="KW-0812">Transmembrane</keyword>